<dbReference type="Proteomes" id="UP001365542">
    <property type="component" value="Unassembled WGS sequence"/>
</dbReference>
<evidence type="ECO:0000313" key="3">
    <source>
        <dbReference type="Proteomes" id="UP001365542"/>
    </source>
</evidence>
<feature type="compositionally biased region" description="Polar residues" evidence="1">
    <location>
        <begin position="105"/>
        <end position="124"/>
    </location>
</feature>
<feature type="compositionally biased region" description="Acidic residues" evidence="1">
    <location>
        <begin position="154"/>
        <end position="170"/>
    </location>
</feature>
<evidence type="ECO:0000256" key="1">
    <source>
        <dbReference type="SAM" id="MobiDB-lite"/>
    </source>
</evidence>
<protein>
    <submittedName>
        <fullName evidence="2">Uncharacterized protein</fullName>
    </submittedName>
</protein>
<feature type="region of interest" description="Disordered" evidence="1">
    <location>
        <begin position="105"/>
        <end position="186"/>
    </location>
</feature>
<proteinExistence type="predicted"/>
<accession>A0AAV9XNX3</accession>
<gene>
    <name evidence="2" type="ORF">TWF694_000241</name>
</gene>
<evidence type="ECO:0000313" key="2">
    <source>
        <dbReference type="EMBL" id="KAK6543495.1"/>
    </source>
</evidence>
<dbReference type="EMBL" id="JAVHJO010000001">
    <property type="protein sequence ID" value="KAK6543495.1"/>
    <property type="molecule type" value="Genomic_DNA"/>
</dbReference>
<dbReference type="AlphaFoldDB" id="A0AAV9XNX3"/>
<sequence>MDEIRNAMDVAFSLDSNFRAHFRDMDNTGVENWAKDLTDFLYVALPEDILQHLNAHPRRDVVAYALCCFATSRKCREKSGMDWRKIKQRIGRTIVRKPGCLTPRLSRSLQMSQESDPTYSYKSISETDDESDYSDWGRPRSHQSKVRDHSAPMLEDEGNSSFDVEDDEKDSEIAEGAFSPGISLTP</sequence>
<organism evidence="2 3">
    <name type="scientific">Orbilia ellipsospora</name>
    <dbReference type="NCBI Taxonomy" id="2528407"/>
    <lineage>
        <taxon>Eukaryota</taxon>
        <taxon>Fungi</taxon>
        <taxon>Dikarya</taxon>
        <taxon>Ascomycota</taxon>
        <taxon>Pezizomycotina</taxon>
        <taxon>Orbiliomycetes</taxon>
        <taxon>Orbiliales</taxon>
        <taxon>Orbiliaceae</taxon>
        <taxon>Orbilia</taxon>
    </lineage>
</organism>
<keyword evidence="3" id="KW-1185">Reference proteome</keyword>
<name>A0AAV9XNX3_9PEZI</name>
<reference evidence="2 3" key="1">
    <citation type="submission" date="2019-10" db="EMBL/GenBank/DDBJ databases">
        <authorList>
            <person name="Palmer J.M."/>
        </authorList>
    </citation>
    <scope>NUCLEOTIDE SEQUENCE [LARGE SCALE GENOMIC DNA]</scope>
    <source>
        <strain evidence="2 3">TWF694</strain>
    </source>
</reference>
<comment type="caution">
    <text evidence="2">The sequence shown here is derived from an EMBL/GenBank/DDBJ whole genome shotgun (WGS) entry which is preliminary data.</text>
</comment>